<dbReference type="PRINTS" id="PR01130">
    <property type="entry name" value="DERENTRNSPRT"/>
</dbReference>
<sequence length="444" mass="50353">MPRLTSVLKTNMNLPHIRDAYYITYGIFYLLGILTFIPNYFVITANRYWMHKFRFMGERPNNPDDPIGPGPPKERNLLQTIFPSSYYIVSQTSLIVFVILTARFSKRLPPPDKRIDAALWCTLVFYIVNLIFCKLTTDTFQIAFFWIVMLIACCLGACGAVILVSLFQMVRKVPAEYYNAILTGQALCGVISALIQILTISLTEAPADGGLIFFGIGTLLVIITIVVYWYSKKNSQYFIYSVGNEIVNVQTTTFEHRKFLPRIWMKIKSTTKKTKMCVISLLTVVGTTAIVYPGYMSLVVAQESTGKTMDPWNEMYFVPVITFLLASLCDLFGRVLAAKFRQPNHQCVILTIAIARISFLPLFSLCNAQPRNKVPVLFYDIPYVMFTIIFSFSNGYLINLCVTLIPTTVEREEERDSVFFIVIISTVLSVALTSFLNVAVVYLT</sequence>
<evidence type="ECO:0008006" key="10">
    <source>
        <dbReference type="Google" id="ProtNLM"/>
    </source>
</evidence>
<dbReference type="PIRSF" id="PIRSF016379">
    <property type="entry name" value="ENT"/>
    <property type="match status" value="1"/>
</dbReference>
<keyword evidence="4 7" id="KW-0812">Transmembrane</keyword>
<evidence type="ECO:0000256" key="7">
    <source>
        <dbReference type="SAM" id="Phobius"/>
    </source>
</evidence>
<keyword evidence="9" id="KW-1185">Reference proteome</keyword>
<feature type="transmembrane region" description="Helical" evidence="7">
    <location>
        <begin position="117"/>
        <end position="137"/>
    </location>
</feature>
<dbReference type="PANTHER" id="PTHR10332:SF88">
    <property type="entry name" value="EQUILIBRATIVE NUCLEOSIDE TRANSPORTER 1, ISOFORM A"/>
    <property type="match status" value="1"/>
</dbReference>
<feature type="transmembrane region" description="Helical" evidence="7">
    <location>
        <begin position="383"/>
        <end position="405"/>
    </location>
</feature>
<feature type="transmembrane region" description="Helical" evidence="7">
    <location>
        <begin position="178"/>
        <end position="199"/>
    </location>
</feature>
<evidence type="ECO:0000256" key="3">
    <source>
        <dbReference type="ARBA" id="ARBA00022448"/>
    </source>
</evidence>
<evidence type="ECO:0000256" key="5">
    <source>
        <dbReference type="ARBA" id="ARBA00022989"/>
    </source>
</evidence>
<feature type="transmembrane region" description="Helical" evidence="7">
    <location>
        <begin position="276"/>
        <end position="295"/>
    </location>
</feature>
<gene>
    <name evidence="8" type="ORF">ABEB36_012589</name>
</gene>
<feature type="transmembrane region" description="Helical" evidence="7">
    <location>
        <begin position="85"/>
        <end position="105"/>
    </location>
</feature>
<protein>
    <recommendedName>
        <fullName evidence="10">Equilibrative nucleoside transporter 3</fullName>
    </recommendedName>
</protein>
<dbReference type="InterPro" id="IPR002259">
    <property type="entry name" value="Eqnu_transpt"/>
</dbReference>
<feature type="transmembrane region" description="Helical" evidence="7">
    <location>
        <begin position="143"/>
        <end position="166"/>
    </location>
</feature>
<evidence type="ECO:0000256" key="2">
    <source>
        <dbReference type="ARBA" id="ARBA00007965"/>
    </source>
</evidence>
<comment type="caution">
    <text evidence="8">The sequence shown here is derived from an EMBL/GenBank/DDBJ whole genome shotgun (WGS) entry which is preliminary data.</text>
</comment>
<keyword evidence="3" id="KW-0813">Transport</keyword>
<feature type="transmembrane region" description="Helical" evidence="7">
    <location>
        <begin position="417"/>
        <end position="443"/>
    </location>
</feature>
<dbReference type="Pfam" id="PF01733">
    <property type="entry name" value="Nucleoside_tran"/>
    <property type="match status" value="1"/>
</dbReference>
<accession>A0ABD1EBU6</accession>
<comment type="subcellular location">
    <subcellularLocation>
        <location evidence="1">Membrane</location>
        <topology evidence="1">Multi-pass membrane protein</topology>
    </subcellularLocation>
</comment>
<feature type="transmembrane region" description="Helical" evidence="7">
    <location>
        <begin position="345"/>
        <end position="363"/>
    </location>
</feature>
<dbReference type="GO" id="GO:0015858">
    <property type="term" value="P:nucleoside transport"/>
    <property type="evidence" value="ECO:0007669"/>
    <property type="project" value="UniProtKB-ARBA"/>
</dbReference>
<dbReference type="GO" id="GO:0016020">
    <property type="term" value="C:membrane"/>
    <property type="evidence" value="ECO:0007669"/>
    <property type="project" value="UniProtKB-SubCell"/>
</dbReference>
<name>A0ABD1EBU6_HYPHA</name>
<evidence type="ECO:0000256" key="1">
    <source>
        <dbReference type="ARBA" id="ARBA00004141"/>
    </source>
</evidence>
<evidence type="ECO:0000256" key="4">
    <source>
        <dbReference type="ARBA" id="ARBA00022692"/>
    </source>
</evidence>
<feature type="transmembrane region" description="Helical" evidence="7">
    <location>
        <begin position="20"/>
        <end position="43"/>
    </location>
</feature>
<evidence type="ECO:0000256" key="6">
    <source>
        <dbReference type="ARBA" id="ARBA00023136"/>
    </source>
</evidence>
<organism evidence="8 9">
    <name type="scientific">Hypothenemus hampei</name>
    <name type="common">Coffee berry borer</name>
    <dbReference type="NCBI Taxonomy" id="57062"/>
    <lineage>
        <taxon>Eukaryota</taxon>
        <taxon>Metazoa</taxon>
        <taxon>Ecdysozoa</taxon>
        <taxon>Arthropoda</taxon>
        <taxon>Hexapoda</taxon>
        <taxon>Insecta</taxon>
        <taxon>Pterygota</taxon>
        <taxon>Neoptera</taxon>
        <taxon>Endopterygota</taxon>
        <taxon>Coleoptera</taxon>
        <taxon>Polyphaga</taxon>
        <taxon>Cucujiformia</taxon>
        <taxon>Curculionidae</taxon>
        <taxon>Scolytinae</taxon>
        <taxon>Hypothenemus</taxon>
    </lineage>
</organism>
<comment type="similarity">
    <text evidence="2">Belongs to the SLC29A/ENT transporter (TC 2.A.57) family.</text>
</comment>
<keyword evidence="5 7" id="KW-1133">Transmembrane helix</keyword>
<dbReference type="EMBL" id="JBDJPC010000009">
    <property type="protein sequence ID" value="KAL1492097.1"/>
    <property type="molecule type" value="Genomic_DNA"/>
</dbReference>
<dbReference type="PANTHER" id="PTHR10332">
    <property type="entry name" value="EQUILIBRATIVE NUCLEOSIDE TRANSPORTER"/>
    <property type="match status" value="1"/>
</dbReference>
<feature type="transmembrane region" description="Helical" evidence="7">
    <location>
        <begin position="315"/>
        <end position="333"/>
    </location>
</feature>
<keyword evidence="6 7" id="KW-0472">Membrane</keyword>
<dbReference type="AlphaFoldDB" id="A0ABD1EBU6"/>
<reference evidence="8 9" key="1">
    <citation type="submission" date="2024-05" db="EMBL/GenBank/DDBJ databases">
        <title>Genetic variation in Jamaican populations of the coffee berry borer (Hypothenemus hampei).</title>
        <authorList>
            <person name="Errbii M."/>
            <person name="Myrie A."/>
        </authorList>
    </citation>
    <scope>NUCLEOTIDE SEQUENCE [LARGE SCALE GENOMIC DNA]</scope>
    <source>
        <strain evidence="8">JA-Hopewell-2020-01-JO</strain>
        <tissue evidence="8">Whole body</tissue>
    </source>
</reference>
<evidence type="ECO:0000313" key="8">
    <source>
        <dbReference type="EMBL" id="KAL1492097.1"/>
    </source>
</evidence>
<dbReference type="Proteomes" id="UP001566132">
    <property type="component" value="Unassembled WGS sequence"/>
</dbReference>
<dbReference type="GO" id="GO:0022857">
    <property type="term" value="F:transmembrane transporter activity"/>
    <property type="evidence" value="ECO:0007669"/>
    <property type="project" value="UniProtKB-ARBA"/>
</dbReference>
<proteinExistence type="inferred from homology"/>
<evidence type="ECO:0000313" key="9">
    <source>
        <dbReference type="Proteomes" id="UP001566132"/>
    </source>
</evidence>
<feature type="transmembrane region" description="Helical" evidence="7">
    <location>
        <begin position="211"/>
        <end position="230"/>
    </location>
</feature>